<protein>
    <submittedName>
        <fullName evidence="1">Uncharacterized protein</fullName>
    </submittedName>
</protein>
<comment type="caution">
    <text evidence="1">The sequence shown here is derived from an EMBL/GenBank/DDBJ whole genome shotgun (WGS) entry which is preliminary data.</text>
</comment>
<organism evidence="1 2">
    <name type="scientific">Marinilactibacillus psychrotolerans</name>
    <dbReference type="NCBI Taxonomy" id="191770"/>
    <lineage>
        <taxon>Bacteria</taxon>
        <taxon>Bacillati</taxon>
        <taxon>Bacillota</taxon>
        <taxon>Bacilli</taxon>
        <taxon>Lactobacillales</taxon>
        <taxon>Carnobacteriaceae</taxon>
        <taxon>Marinilactibacillus</taxon>
    </lineage>
</organism>
<proteinExistence type="predicted"/>
<dbReference type="Proteomes" id="UP000887127">
    <property type="component" value="Unassembled WGS sequence"/>
</dbReference>
<accession>A0AAV3WTN3</accession>
<evidence type="ECO:0000313" key="2">
    <source>
        <dbReference type="Proteomes" id="UP000887127"/>
    </source>
</evidence>
<dbReference type="GeneID" id="96911550"/>
<dbReference type="AlphaFoldDB" id="A0AAV3WTN3"/>
<gene>
    <name evidence="1" type="ORF">M132T_15410</name>
</gene>
<sequence length="138" mass="15956">MNGINWNLLLTGVIALTGILSPLATTKINNSHQLKMKNLEIKEEEVIKFNNRKSEKIEDFFGPLSKYATMIKYNSTIRLDQIAEFEKTYYSIIPYLTDSTYIKCKLVYEYLTNVKTTDSSTKKVAIDDLIDSLRKEMK</sequence>
<dbReference type="EMBL" id="BKBI01000010">
    <property type="protein sequence ID" value="GEQ36033.1"/>
    <property type="molecule type" value="Genomic_DNA"/>
</dbReference>
<evidence type="ECO:0000313" key="1">
    <source>
        <dbReference type="EMBL" id="GEQ36033.1"/>
    </source>
</evidence>
<name>A0AAV3WTN3_9LACT</name>
<reference evidence="1" key="1">
    <citation type="submission" date="2019-08" db="EMBL/GenBank/DDBJ databases">
        <title>Marinilactibacillus psychrotolerans M13-2T whole genome sequencing project.</title>
        <authorList>
            <person name="Ishikawa M."/>
            <person name="Suzuki T."/>
            <person name="Matsutani M."/>
        </authorList>
    </citation>
    <scope>NUCLEOTIDE SEQUENCE</scope>
    <source>
        <strain evidence="1">M13-2T</strain>
    </source>
</reference>
<dbReference type="RefSeq" id="WP_091761327.1">
    <property type="nucleotide sequence ID" value="NZ_BJVX01000010.1"/>
</dbReference>